<reference evidence="2 3" key="1">
    <citation type="submission" date="2019-07" db="EMBL/GenBank/DDBJ databases">
        <title>Genomic Encyclopedia of Archaeal and Bacterial Type Strains, Phase II (KMG-II): from individual species to whole genera.</title>
        <authorList>
            <person name="Goeker M."/>
        </authorList>
    </citation>
    <scope>NUCLEOTIDE SEQUENCE [LARGE SCALE GENOMIC DNA]</scope>
    <source>
        <strain evidence="2 3">DSM 17527</strain>
    </source>
</reference>
<proteinExistence type="predicted"/>
<evidence type="ECO:0000313" key="3">
    <source>
        <dbReference type="Proteomes" id="UP000324376"/>
    </source>
</evidence>
<dbReference type="Proteomes" id="UP000324376">
    <property type="component" value="Unassembled WGS sequence"/>
</dbReference>
<dbReference type="EMBL" id="VNHU01000002">
    <property type="protein sequence ID" value="TYP76070.1"/>
    <property type="molecule type" value="Genomic_DNA"/>
</dbReference>
<feature type="domain" description="Outer membrane protein beta-barrel" evidence="1">
    <location>
        <begin position="33"/>
        <end position="214"/>
    </location>
</feature>
<dbReference type="OrthoDB" id="959017at2"/>
<evidence type="ECO:0000313" key="2">
    <source>
        <dbReference type="EMBL" id="TYP76070.1"/>
    </source>
</evidence>
<dbReference type="RefSeq" id="WP_148781672.1">
    <property type="nucleotide sequence ID" value="NZ_VNHU01000002.1"/>
</dbReference>
<gene>
    <name evidence="2" type="ORF">BD809_102284</name>
</gene>
<evidence type="ECO:0000259" key="1">
    <source>
        <dbReference type="Pfam" id="PF13568"/>
    </source>
</evidence>
<organism evidence="2 3">
    <name type="scientific">Aquimarina intermedia</name>
    <dbReference type="NCBI Taxonomy" id="350814"/>
    <lineage>
        <taxon>Bacteria</taxon>
        <taxon>Pseudomonadati</taxon>
        <taxon>Bacteroidota</taxon>
        <taxon>Flavobacteriia</taxon>
        <taxon>Flavobacteriales</taxon>
        <taxon>Flavobacteriaceae</taxon>
        <taxon>Aquimarina</taxon>
    </lineage>
</organism>
<dbReference type="InterPro" id="IPR025665">
    <property type="entry name" value="Beta-barrel_OMP_2"/>
</dbReference>
<dbReference type="AlphaFoldDB" id="A0A5S5CCI8"/>
<dbReference type="Pfam" id="PF13568">
    <property type="entry name" value="OMP_b-brl_2"/>
    <property type="match status" value="1"/>
</dbReference>
<protein>
    <submittedName>
        <fullName evidence="2">Outer membrane protein with beta-barrel domain</fullName>
    </submittedName>
</protein>
<comment type="caution">
    <text evidence="2">The sequence shown here is derived from an EMBL/GenBank/DDBJ whole genome shotgun (WGS) entry which is preliminary data.</text>
</comment>
<accession>A0A5S5CCI8</accession>
<keyword evidence="3" id="KW-1185">Reference proteome</keyword>
<sequence>MIKRIILIGICLLTTESIFGQQQTIESLPNDERVIDSLYREDQFYVGFTFNLLFNRPKGVSQSGFSGGLHLGYTRDMPINKRRNLAVGLGLGYSVNSFSQTLFIGEEEENEKTIFASLDDVSYDSNRFTTHLIESPLELRWRTSTAKSHKFYRVYTGLRLGYLFYFNSNFQQTDNSVSQTKIDELNRFRAGATFTFGWNTFNFHFYYSLNSLFDKNARIGEEPVGIEVAKIGLMFYIL</sequence>
<name>A0A5S5CCI8_9FLAO</name>